<evidence type="ECO:0000313" key="1">
    <source>
        <dbReference type="EMBL" id="MDR6218468.1"/>
    </source>
</evidence>
<reference evidence="1" key="1">
    <citation type="submission" date="2023-07" db="EMBL/GenBank/DDBJ databases">
        <title>Sorghum-associated microbial communities from plants grown in Nebraska, USA.</title>
        <authorList>
            <person name="Schachtman D."/>
        </authorList>
    </citation>
    <scope>NUCLEOTIDE SEQUENCE</scope>
    <source>
        <strain evidence="1">BE330</strain>
    </source>
</reference>
<dbReference type="RefSeq" id="WP_309854979.1">
    <property type="nucleotide sequence ID" value="NZ_JAVDQJ010000005.1"/>
</dbReference>
<evidence type="ECO:0000313" key="2">
    <source>
        <dbReference type="Proteomes" id="UP001185331"/>
    </source>
</evidence>
<gene>
    <name evidence="1" type="ORF">J2Y00_002031</name>
</gene>
<name>A0AAE3XCP3_9DEIO</name>
<organism evidence="1 2">
    <name type="scientific">Deinococcus soli</name>
    <name type="common">ex Cha et al. 2016</name>
    <dbReference type="NCBI Taxonomy" id="1309411"/>
    <lineage>
        <taxon>Bacteria</taxon>
        <taxon>Thermotogati</taxon>
        <taxon>Deinococcota</taxon>
        <taxon>Deinococci</taxon>
        <taxon>Deinococcales</taxon>
        <taxon>Deinococcaceae</taxon>
        <taxon>Deinococcus</taxon>
    </lineage>
</organism>
<accession>A0AAE3XCP3</accession>
<comment type="caution">
    <text evidence="1">The sequence shown here is derived from an EMBL/GenBank/DDBJ whole genome shotgun (WGS) entry which is preliminary data.</text>
</comment>
<protein>
    <submittedName>
        <fullName evidence="1">Uncharacterized protein</fullName>
    </submittedName>
</protein>
<sequence>MAEPRTAAGRAGRALIYLRDATVSPELLASNAFLRLFEGSDGAKADNLVAQRVARDGDLARCVLHPNVRPHCSNAWIKAAEALNNGQPRLFDVA</sequence>
<dbReference type="Proteomes" id="UP001185331">
    <property type="component" value="Unassembled WGS sequence"/>
</dbReference>
<dbReference type="AlphaFoldDB" id="A0AAE3XCP3"/>
<proteinExistence type="predicted"/>
<dbReference type="EMBL" id="JAVDQK010000004">
    <property type="protein sequence ID" value="MDR6218468.1"/>
    <property type="molecule type" value="Genomic_DNA"/>
</dbReference>